<dbReference type="Pfam" id="PF13649">
    <property type="entry name" value="Methyltransf_25"/>
    <property type="match status" value="1"/>
</dbReference>
<dbReference type="PANTHER" id="PTHR11006:SF51">
    <property type="entry name" value="HISTONE-ARGININE METHYLTRANSFERASE CARM1"/>
    <property type="match status" value="1"/>
</dbReference>
<comment type="subcellular location">
    <subcellularLocation>
        <location evidence="2">Chromosome</location>
    </subcellularLocation>
    <subcellularLocation>
        <location evidence="3">Cytoplasm</location>
    </subcellularLocation>
    <subcellularLocation>
        <location evidence="1">Nucleus</location>
    </subcellularLocation>
</comment>
<dbReference type="FunFam" id="3.40.50.150:FF:000031">
    <property type="entry name" value="Putative Histone-arginine methyltransferase CARM1"/>
    <property type="match status" value="1"/>
</dbReference>
<evidence type="ECO:0000256" key="11">
    <source>
        <dbReference type="ARBA" id="ARBA00022853"/>
    </source>
</evidence>
<dbReference type="GO" id="GO:0005634">
    <property type="term" value="C:nucleus"/>
    <property type="evidence" value="ECO:0007669"/>
    <property type="project" value="UniProtKB-SubCell"/>
</dbReference>
<reference evidence="22" key="2">
    <citation type="submission" date="2023-03" db="EMBL/GenBank/DDBJ databases">
        <authorList>
            <consortium name="Wellcome Sanger Institute Data Sharing"/>
        </authorList>
    </citation>
    <scope>NUCLEOTIDE SEQUENCE [LARGE SCALE GENOMIC DNA]</scope>
</reference>
<dbReference type="Gene3D" id="3.40.50.150">
    <property type="entry name" value="Vaccinia Virus protein VP39"/>
    <property type="match status" value="1"/>
</dbReference>
<keyword evidence="7" id="KW-0963">Cytoplasm</keyword>
<dbReference type="GeneTree" id="ENSGT00940000160377"/>
<sequence>CEPTETRYKYKLFLFSLPFFLGDEASVFKCSVSRETECSRVGKQSFIITLGCNSVLLQFSSPTGKHTGSCGSGGTLKSKCQKSKLMSVLVFVFLQFYGYLSQQQNMMQDYVRTGTYQRAILQNHTDFKDKVVLDVGCGSGILSFFAAQAGARKVYAVEASTMAQHAEVLVNSNRLGERVAVIPGKVEEVTLPEQVDIIISEPMGYMLFNERMLESYLHAKKFLKPNGKMFPTIGDVHLAPFTDEQLYMEQFTKANFWYQPSFHGVDLSALRGAAVDEYFRQPIVDTFDIRILMAKSVKYTVNFLEAKEEDLYRIEIPFKFHMMHSGLVHGLAFWFDVAFIGSVMTVWLSTAPTEPLTHWYQVRCLLQSPLFTKAGDTLSGTALLVANKRQSYDISIVAQVDQTGSKSSNLLDLKNPFFR</sequence>
<evidence type="ECO:0000259" key="19">
    <source>
        <dbReference type="Pfam" id="PF13649"/>
    </source>
</evidence>
<dbReference type="InterPro" id="IPR041698">
    <property type="entry name" value="Methyltransf_25"/>
</dbReference>
<dbReference type="Pfam" id="PF22528">
    <property type="entry name" value="PRMT_C"/>
    <property type="match status" value="1"/>
</dbReference>
<evidence type="ECO:0000256" key="7">
    <source>
        <dbReference type="ARBA" id="ARBA00022490"/>
    </source>
</evidence>
<evidence type="ECO:0000256" key="5">
    <source>
        <dbReference type="ARBA" id="ARBA00021804"/>
    </source>
</evidence>
<dbReference type="InterPro" id="IPR055135">
    <property type="entry name" value="PRMT_dom"/>
</dbReference>
<evidence type="ECO:0000256" key="15">
    <source>
        <dbReference type="ARBA" id="ARBA00030670"/>
    </source>
</evidence>
<dbReference type="InterPro" id="IPR011993">
    <property type="entry name" value="PH-like_dom_sf"/>
</dbReference>
<reference evidence="21" key="4">
    <citation type="submission" date="2025-09" db="UniProtKB">
        <authorList>
            <consortium name="Ensembl"/>
        </authorList>
    </citation>
    <scope>IDENTIFICATION</scope>
</reference>
<evidence type="ECO:0000256" key="12">
    <source>
        <dbReference type="ARBA" id="ARBA00023015"/>
    </source>
</evidence>
<dbReference type="Proteomes" id="UP000265100">
    <property type="component" value="Chromosome 4"/>
</dbReference>
<evidence type="ECO:0000256" key="9">
    <source>
        <dbReference type="ARBA" id="ARBA00022679"/>
    </source>
</evidence>
<feature type="domain" description="Methyltransferase" evidence="19">
    <location>
        <begin position="132"/>
        <end position="227"/>
    </location>
</feature>
<evidence type="ECO:0000256" key="3">
    <source>
        <dbReference type="ARBA" id="ARBA00004496"/>
    </source>
</evidence>
<evidence type="ECO:0000313" key="22">
    <source>
        <dbReference type="Proteomes" id="UP000265100"/>
    </source>
</evidence>
<evidence type="ECO:0000313" key="21">
    <source>
        <dbReference type="Ensembl" id="ENSACLP00000050032.1"/>
    </source>
</evidence>
<dbReference type="AlphaFoldDB" id="A0AAX7T030"/>
<gene>
    <name evidence="21" type="primary">CARM1</name>
</gene>
<dbReference type="CDD" id="cd02440">
    <property type="entry name" value="AdoMet_MTases"/>
    <property type="match status" value="1"/>
</dbReference>
<dbReference type="GO" id="GO:0070611">
    <property type="term" value="F:histone H3R2 methyltransferase activity"/>
    <property type="evidence" value="ECO:0007669"/>
    <property type="project" value="TreeGrafter"/>
</dbReference>
<evidence type="ECO:0000256" key="8">
    <source>
        <dbReference type="ARBA" id="ARBA00022603"/>
    </source>
</evidence>
<feature type="domain" description="Protein arginine N-methyltransferase" evidence="20">
    <location>
        <begin position="235"/>
        <end position="396"/>
    </location>
</feature>
<keyword evidence="14" id="KW-0539">Nucleus</keyword>
<evidence type="ECO:0000256" key="16">
    <source>
        <dbReference type="ARBA" id="ARBA00033236"/>
    </source>
</evidence>
<keyword evidence="12" id="KW-0805">Transcription regulation</keyword>
<dbReference type="EC" id="2.1.1.319" evidence="4"/>
<reference evidence="21" key="3">
    <citation type="submission" date="2025-08" db="UniProtKB">
        <authorList>
            <consortium name="Ensembl"/>
        </authorList>
    </citation>
    <scope>IDENTIFICATION</scope>
</reference>
<organism evidence="21 22">
    <name type="scientific">Astatotilapia calliptera</name>
    <name type="common">Eastern happy</name>
    <name type="synonym">Chromis callipterus</name>
    <dbReference type="NCBI Taxonomy" id="8154"/>
    <lineage>
        <taxon>Eukaryota</taxon>
        <taxon>Metazoa</taxon>
        <taxon>Chordata</taxon>
        <taxon>Craniata</taxon>
        <taxon>Vertebrata</taxon>
        <taxon>Euteleostomi</taxon>
        <taxon>Actinopterygii</taxon>
        <taxon>Neopterygii</taxon>
        <taxon>Teleostei</taxon>
        <taxon>Neoteleostei</taxon>
        <taxon>Acanthomorphata</taxon>
        <taxon>Ovalentaria</taxon>
        <taxon>Cichlomorphae</taxon>
        <taxon>Cichliformes</taxon>
        <taxon>Cichlidae</taxon>
        <taxon>African cichlids</taxon>
        <taxon>Pseudocrenilabrinae</taxon>
        <taxon>Haplochromini</taxon>
        <taxon>Astatotilapia</taxon>
    </lineage>
</organism>
<dbReference type="GO" id="GO:0032259">
    <property type="term" value="P:methylation"/>
    <property type="evidence" value="ECO:0007669"/>
    <property type="project" value="UniProtKB-KW"/>
</dbReference>
<keyword evidence="13" id="KW-0804">Transcription</keyword>
<evidence type="ECO:0000256" key="17">
    <source>
        <dbReference type="ARBA" id="ARBA00049086"/>
    </source>
</evidence>
<keyword evidence="8 18" id="KW-0489">Methyltransferase</keyword>
<comment type="catalytic activity">
    <reaction evidence="17">
        <text>L-arginyl-[protein] + 2 S-adenosyl-L-methionine = N(omega),N(omega)-dimethyl-L-arginyl-[protein] + 2 S-adenosyl-L-homocysteine + 2 H(+)</text>
        <dbReference type="Rhea" id="RHEA:48096"/>
        <dbReference type="Rhea" id="RHEA-COMP:10532"/>
        <dbReference type="Rhea" id="RHEA-COMP:11991"/>
        <dbReference type="ChEBI" id="CHEBI:15378"/>
        <dbReference type="ChEBI" id="CHEBI:29965"/>
        <dbReference type="ChEBI" id="CHEBI:57856"/>
        <dbReference type="ChEBI" id="CHEBI:59789"/>
        <dbReference type="ChEBI" id="CHEBI:61897"/>
        <dbReference type="EC" id="2.1.1.319"/>
    </reaction>
</comment>
<protein>
    <recommendedName>
        <fullName evidence="5">Histone-arginine methyltransferase CARM1</fullName>
        <ecNumber evidence="4">2.1.1.319</ecNumber>
    </recommendedName>
    <alternativeName>
        <fullName evidence="16">Coactivator-associated arginine methyltransferase 1</fullName>
    </alternativeName>
    <alternativeName>
        <fullName evidence="15">Protein arginine N-methyltransferase 4</fullName>
    </alternativeName>
</protein>
<dbReference type="GO" id="GO:0035242">
    <property type="term" value="F:protein-arginine omega-N asymmetric methyltransferase activity"/>
    <property type="evidence" value="ECO:0007669"/>
    <property type="project" value="UniProtKB-EC"/>
</dbReference>
<reference evidence="21 22" key="1">
    <citation type="submission" date="2018-05" db="EMBL/GenBank/DDBJ databases">
        <authorList>
            <person name="Datahose"/>
        </authorList>
    </citation>
    <scope>NUCLEOTIDE SEQUENCE</scope>
</reference>
<dbReference type="Gene3D" id="2.70.160.11">
    <property type="entry name" value="Hnrnp arginine n-methyltransferase1"/>
    <property type="match status" value="1"/>
</dbReference>
<keyword evidence="6" id="KW-0158">Chromosome</keyword>
<dbReference type="PANTHER" id="PTHR11006">
    <property type="entry name" value="PROTEIN ARGININE N-METHYLTRANSFERASE"/>
    <property type="match status" value="1"/>
</dbReference>
<evidence type="ECO:0000259" key="20">
    <source>
        <dbReference type="Pfam" id="PF22528"/>
    </source>
</evidence>
<keyword evidence="9 18" id="KW-0808">Transferase</keyword>
<keyword evidence="10 18" id="KW-0949">S-adenosyl-L-methionine</keyword>
<evidence type="ECO:0000256" key="6">
    <source>
        <dbReference type="ARBA" id="ARBA00022454"/>
    </source>
</evidence>
<evidence type="ECO:0000256" key="14">
    <source>
        <dbReference type="ARBA" id="ARBA00023242"/>
    </source>
</evidence>
<dbReference type="InterPro" id="IPR025799">
    <property type="entry name" value="Arg_MeTrfase"/>
</dbReference>
<dbReference type="Ensembl" id="ENSACLT00000072384.1">
    <property type="protein sequence ID" value="ENSACLP00000050032.1"/>
    <property type="gene ID" value="ENSACLG00000004610.2"/>
</dbReference>
<evidence type="ECO:0000256" key="13">
    <source>
        <dbReference type="ARBA" id="ARBA00023163"/>
    </source>
</evidence>
<dbReference type="Gene3D" id="2.30.29.30">
    <property type="entry name" value="Pleckstrin-homology domain (PH domain)/Phosphotyrosine-binding domain (PTB)"/>
    <property type="match status" value="1"/>
</dbReference>
<dbReference type="Pfam" id="PF11531">
    <property type="entry name" value="CARM1"/>
    <property type="match status" value="1"/>
</dbReference>
<keyword evidence="11" id="KW-0156">Chromatin regulator</keyword>
<dbReference type="InterPro" id="IPR029063">
    <property type="entry name" value="SAM-dependent_MTases_sf"/>
</dbReference>
<evidence type="ECO:0000256" key="2">
    <source>
        <dbReference type="ARBA" id="ARBA00004286"/>
    </source>
</evidence>
<keyword evidence="22" id="KW-1185">Reference proteome</keyword>
<evidence type="ECO:0000256" key="18">
    <source>
        <dbReference type="PROSITE-ProRule" id="PRU01015"/>
    </source>
</evidence>
<evidence type="ECO:0000256" key="10">
    <source>
        <dbReference type="ARBA" id="ARBA00022691"/>
    </source>
</evidence>
<evidence type="ECO:0000256" key="4">
    <source>
        <dbReference type="ARBA" id="ARBA00011925"/>
    </source>
</evidence>
<dbReference type="GO" id="GO:0005694">
    <property type="term" value="C:chromosome"/>
    <property type="evidence" value="ECO:0007669"/>
    <property type="project" value="UniProtKB-SubCell"/>
</dbReference>
<proteinExistence type="predicted"/>
<accession>A0AAX7T030</accession>
<dbReference type="PROSITE" id="PS51678">
    <property type="entry name" value="SAM_MT_PRMT"/>
    <property type="match status" value="1"/>
</dbReference>
<dbReference type="GO" id="GO:0005737">
    <property type="term" value="C:cytoplasm"/>
    <property type="evidence" value="ECO:0007669"/>
    <property type="project" value="UniProtKB-SubCell"/>
</dbReference>
<name>A0AAX7T030_ASTCA</name>
<dbReference type="FunFam" id="2.70.160.11:FF:000002">
    <property type="entry name" value="Probable histone-arginine methyltransferase CARM1"/>
    <property type="match status" value="1"/>
</dbReference>
<dbReference type="SUPFAM" id="SSF53335">
    <property type="entry name" value="S-adenosyl-L-methionine-dependent methyltransferases"/>
    <property type="match status" value="1"/>
</dbReference>
<evidence type="ECO:0000256" key="1">
    <source>
        <dbReference type="ARBA" id="ARBA00004123"/>
    </source>
</evidence>